<evidence type="ECO:0000313" key="3">
    <source>
        <dbReference type="Proteomes" id="UP000689195"/>
    </source>
</evidence>
<reference evidence="2" key="1">
    <citation type="submission" date="2021-01" db="EMBL/GenBank/DDBJ databases">
        <authorList>
            <consortium name="Genoscope - CEA"/>
            <person name="William W."/>
        </authorList>
    </citation>
    <scope>NUCLEOTIDE SEQUENCE</scope>
</reference>
<dbReference type="OrthoDB" id="307725at2759"/>
<evidence type="ECO:0000256" key="1">
    <source>
        <dbReference type="SAM" id="Coils"/>
    </source>
</evidence>
<dbReference type="Proteomes" id="UP000689195">
    <property type="component" value="Unassembled WGS sequence"/>
</dbReference>
<feature type="coiled-coil region" evidence="1">
    <location>
        <begin position="355"/>
        <end position="382"/>
    </location>
</feature>
<feature type="coiled-coil region" evidence="1">
    <location>
        <begin position="409"/>
        <end position="594"/>
    </location>
</feature>
<proteinExistence type="predicted"/>
<protein>
    <submittedName>
        <fullName evidence="2">Uncharacterized protein</fullName>
    </submittedName>
</protein>
<keyword evidence="1" id="KW-0175">Coiled coil</keyword>
<evidence type="ECO:0000313" key="2">
    <source>
        <dbReference type="EMBL" id="CAD8155428.1"/>
    </source>
</evidence>
<keyword evidence="3" id="KW-1185">Reference proteome</keyword>
<feature type="coiled-coil region" evidence="1">
    <location>
        <begin position="237"/>
        <end position="271"/>
    </location>
</feature>
<organism evidence="2 3">
    <name type="scientific">Paramecium pentaurelia</name>
    <dbReference type="NCBI Taxonomy" id="43138"/>
    <lineage>
        <taxon>Eukaryota</taxon>
        <taxon>Sar</taxon>
        <taxon>Alveolata</taxon>
        <taxon>Ciliophora</taxon>
        <taxon>Intramacronucleata</taxon>
        <taxon>Oligohymenophorea</taxon>
        <taxon>Peniculida</taxon>
        <taxon>Parameciidae</taxon>
        <taxon>Paramecium</taxon>
    </lineage>
</organism>
<dbReference type="AlphaFoldDB" id="A0A8S1TTN0"/>
<accession>A0A8S1TTN0</accession>
<gene>
    <name evidence="2" type="ORF">PPENT_87.1.T0270086</name>
</gene>
<sequence length="804" mass="96855">MLDSEPRGRLSFGGKIDKFRNVKFSLIYKENDNSTIYLLLINKTLNEEVFTIQEMKKDIQLYTIELSLKENCIYKYYYEALDNRTQQKDIELQCRYFQFAETEKMLIDQWNKFWCLYRIRPKTDEIFQAYQIQIKNCQNEEYFELKKSAILFPAKDYYELMDNDMTQQIRQFSLRSQKDQTEDLSCQIHLQNINKFKMNSFYVEFDLQLFQKQKAEEIKNYLQIFETNQEWNYMDQIKILKQQVEEANKKVSELEYEKRELSNNLKIKEQALIDQLTLNQQQKKSHKKEIENIINQNLSEKYNLSNIHYNEIKYLTEDFDKKIKYLSDQAIIQNQQYISIQEDFNQFQKNSSKKINDYIEKLQESQNTIQIQELQLIQLKNNNTNNVSNDHQFNQQVVISLCDIDQKASNEEIAQMNSLKDKLQQYEQTQLELNIKNQEIELEIVKNDRLKSAFMSKINNYIEQQDICIQNLENTKKELQEYIQKNQILEQTTQQQAEHNQKLQKLLEIVKKKYTELQTYKEQYQELLQKYEYQMEQFKQLEQQKKLDDDEFEKFKEEKSLQINSIVNDYHQSIKQYQNENQILLEKQKAEQLQKLQQQQQLFLQCSQEILDNIFTEILSPYQIHQERFQRKLSCNLDSEIRNIKYLMLINFETAINFAADGINIITNNSFNDLKEDLISIHTQIIDQIHKYKENIDQSTMKGLLSFMNEFQKKLLEIKDFAYQVEDMLEQDQNQIDLINNNCQTLEKILDIVLKLNSVLERKNDELTILLQNQDGINQTFEHYRQRTLSLINTNVITIGLESL</sequence>
<comment type="caution">
    <text evidence="2">The sequence shown here is derived from an EMBL/GenBank/DDBJ whole genome shotgun (WGS) entry which is preliminary data.</text>
</comment>
<name>A0A8S1TTN0_9CILI</name>
<dbReference type="EMBL" id="CAJJDO010000027">
    <property type="protein sequence ID" value="CAD8155428.1"/>
    <property type="molecule type" value="Genomic_DNA"/>
</dbReference>